<dbReference type="InterPro" id="IPR050060">
    <property type="entry name" value="Phosphoglucosamine_mutase"/>
</dbReference>
<gene>
    <name evidence="10" type="ORF">WMO26_12630</name>
</gene>
<reference evidence="10 11" key="1">
    <citation type="submission" date="2024-03" db="EMBL/GenBank/DDBJ databases">
        <title>Human intestinal bacterial collection.</title>
        <authorList>
            <person name="Pauvert C."/>
            <person name="Hitch T.C.A."/>
            <person name="Clavel T."/>
        </authorList>
    </citation>
    <scope>NUCLEOTIDE SEQUENCE [LARGE SCALE GENOMIC DNA]</scope>
    <source>
        <strain evidence="10 11">CLA-JM-H44</strain>
    </source>
</reference>
<comment type="cofactor">
    <cofactor evidence="1">
        <name>Mg(2+)</name>
        <dbReference type="ChEBI" id="CHEBI:18420"/>
    </cofactor>
</comment>
<dbReference type="Pfam" id="PF02878">
    <property type="entry name" value="PGM_PMM_I"/>
    <property type="match status" value="1"/>
</dbReference>
<keyword evidence="3" id="KW-0597">Phosphoprotein</keyword>
<evidence type="ECO:0000259" key="9">
    <source>
        <dbReference type="Pfam" id="PF02880"/>
    </source>
</evidence>
<dbReference type="InterPro" id="IPR005845">
    <property type="entry name" value="A-D-PHexomutase_a/b/a-II"/>
</dbReference>
<dbReference type="EMBL" id="JBBMFD010000034">
    <property type="protein sequence ID" value="MEQ2441675.1"/>
    <property type="molecule type" value="Genomic_DNA"/>
</dbReference>
<keyword evidence="4" id="KW-0479">Metal-binding</keyword>
<dbReference type="Pfam" id="PF02879">
    <property type="entry name" value="PGM_PMM_II"/>
    <property type="match status" value="1"/>
</dbReference>
<dbReference type="InterPro" id="IPR005841">
    <property type="entry name" value="Alpha-D-phosphohexomutase_SF"/>
</dbReference>
<dbReference type="SUPFAM" id="SSF53738">
    <property type="entry name" value="Phosphoglucomutase, first 3 domains"/>
    <property type="match status" value="3"/>
</dbReference>
<feature type="domain" description="Alpha-D-phosphohexomutase alpha/beta/alpha" evidence="7">
    <location>
        <begin position="9"/>
        <end position="153"/>
    </location>
</feature>
<evidence type="ECO:0000259" key="8">
    <source>
        <dbReference type="Pfam" id="PF02879"/>
    </source>
</evidence>
<dbReference type="PANTHER" id="PTHR42946:SF1">
    <property type="entry name" value="PHOSPHOGLUCOMUTASE (ALPHA-D-GLUCOSE-1,6-BISPHOSPHATE-DEPENDENT)"/>
    <property type="match status" value="1"/>
</dbReference>
<feature type="domain" description="Alpha-D-phosphohexomutase alpha/beta/alpha" evidence="8">
    <location>
        <begin position="171"/>
        <end position="275"/>
    </location>
</feature>
<evidence type="ECO:0000259" key="7">
    <source>
        <dbReference type="Pfam" id="PF02878"/>
    </source>
</evidence>
<dbReference type="RefSeq" id="WP_349220910.1">
    <property type="nucleotide sequence ID" value="NZ_JBBMFD010000034.1"/>
</dbReference>
<dbReference type="Pfam" id="PF02880">
    <property type="entry name" value="PGM_PMM_III"/>
    <property type="match status" value="1"/>
</dbReference>
<organism evidence="10 11">
    <name type="scientific">Solibaculum intestinale</name>
    <dbReference type="NCBI Taxonomy" id="3133165"/>
    <lineage>
        <taxon>Bacteria</taxon>
        <taxon>Bacillati</taxon>
        <taxon>Bacillota</taxon>
        <taxon>Clostridia</taxon>
        <taxon>Eubacteriales</taxon>
        <taxon>Oscillospiraceae</taxon>
        <taxon>Solibaculum</taxon>
    </lineage>
</organism>
<dbReference type="Gene3D" id="3.30.310.50">
    <property type="entry name" value="Alpha-D-phosphohexomutase, C-terminal domain"/>
    <property type="match status" value="1"/>
</dbReference>
<dbReference type="InterPro" id="IPR016055">
    <property type="entry name" value="A-D-PHexomutase_a/b/a-I/II/III"/>
</dbReference>
<comment type="caution">
    <text evidence="10">The sequence shown here is derived from an EMBL/GenBank/DDBJ whole genome shotgun (WGS) entry which is preliminary data.</text>
</comment>
<evidence type="ECO:0000256" key="1">
    <source>
        <dbReference type="ARBA" id="ARBA00001946"/>
    </source>
</evidence>
<dbReference type="Proteomes" id="UP001489509">
    <property type="component" value="Unassembled WGS sequence"/>
</dbReference>
<protein>
    <submittedName>
        <fullName evidence="10">Phosphomannomutase/phosphoglucomutase</fullName>
    </submittedName>
</protein>
<accession>A0ABV1E4M9</accession>
<evidence type="ECO:0000256" key="5">
    <source>
        <dbReference type="ARBA" id="ARBA00022842"/>
    </source>
</evidence>
<dbReference type="PANTHER" id="PTHR42946">
    <property type="entry name" value="PHOSPHOHEXOSE MUTASE"/>
    <property type="match status" value="1"/>
</dbReference>
<evidence type="ECO:0000313" key="10">
    <source>
        <dbReference type="EMBL" id="MEQ2441675.1"/>
    </source>
</evidence>
<dbReference type="SUPFAM" id="SSF55957">
    <property type="entry name" value="Phosphoglucomutase, C-terminal domain"/>
    <property type="match status" value="1"/>
</dbReference>
<feature type="domain" description="Alpha-D-phosphohexomutase alpha/beta/alpha" evidence="9">
    <location>
        <begin position="280"/>
        <end position="395"/>
    </location>
</feature>
<dbReference type="CDD" id="cd03089">
    <property type="entry name" value="PMM_PGM"/>
    <property type="match status" value="1"/>
</dbReference>
<evidence type="ECO:0000256" key="6">
    <source>
        <dbReference type="ARBA" id="ARBA00023235"/>
    </source>
</evidence>
<keyword evidence="11" id="KW-1185">Reference proteome</keyword>
<dbReference type="Gene3D" id="3.40.120.10">
    <property type="entry name" value="Alpha-D-Glucose-1,6-Bisphosphate, subunit A, domain 3"/>
    <property type="match status" value="3"/>
</dbReference>
<keyword evidence="6" id="KW-0413">Isomerase</keyword>
<name>A0ABV1E4M9_9FIRM</name>
<dbReference type="PRINTS" id="PR00509">
    <property type="entry name" value="PGMPMM"/>
</dbReference>
<comment type="similarity">
    <text evidence="2">Belongs to the phosphohexose mutase family.</text>
</comment>
<proteinExistence type="inferred from homology"/>
<evidence type="ECO:0000256" key="3">
    <source>
        <dbReference type="ARBA" id="ARBA00022553"/>
    </source>
</evidence>
<dbReference type="InterPro" id="IPR005846">
    <property type="entry name" value="A-D-PHexomutase_a/b/a-III"/>
</dbReference>
<dbReference type="InterPro" id="IPR036900">
    <property type="entry name" value="A-D-PHexomutase_C_sf"/>
</dbReference>
<keyword evidence="5" id="KW-0460">Magnesium</keyword>
<sequence length="507" mass="54418">MAAIAFKKLQNGSDIRGVALEGIEGQPVNLTEEAVTTIAKAFGAWLSKKTGKDAGQLKVAIGRDSRISGPALLAAAAKGLCTAGVSVTDCGLASTPAMFMTLVTDGFSFDGSIMITASHLPFNRNGMKFFVASGGLEKSDIAEILALAEAGDFLTPQTPGKMDACDFISVYAKGLVEKIRAASGSEKPLEGFHIVVDAGNGGGGFFVDKVLAPLGADASGSQFLEPDGSFPNHIPNPEDKTAMESIRGAVLANHADLGIIFDTDVDRAGAVDKNGREINRNRIIALISAILLHEHPGTAIVTDSITSSGLKTFIEEKGGIHHRFKRGYKNVINEAIRLNREGTDCQVAIETSGHGALKENYFLDDGAYLIAKILVQMARLKKEGKTIDELIADLQEPLEAKEYRMKILAEDFKEYGNRLIEALKEYAAKQPGWQVEPNNYEGIRVKFAQGDGDGWFLLRLSLHDPIIPLNIESNAQGGVKHIAGKLYPFVAQYEEIDSACLQEEVQG</sequence>
<evidence type="ECO:0000256" key="4">
    <source>
        <dbReference type="ARBA" id="ARBA00022723"/>
    </source>
</evidence>
<evidence type="ECO:0000256" key="2">
    <source>
        <dbReference type="ARBA" id="ARBA00010231"/>
    </source>
</evidence>
<dbReference type="InterPro" id="IPR005844">
    <property type="entry name" value="A-D-PHexomutase_a/b/a-I"/>
</dbReference>
<evidence type="ECO:0000313" key="11">
    <source>
        <dbReference type="Proteomes" id="UP001489509"/>
    </source>
</evidence>